<dbReference type="NCBIfam" id="TIGR00231">
    <property type="entry name" value="small_GTP"/>
    <property type="match status" value="1"/>
</dbReference>
<keyword evidence="1" id="KW-0547">Nucleotide-binding</keyword>
<dbReference type="EMBL" id="AP022824">
    <property type="protein sequence ID" value="BCA87167.1"/>
    <property type="molecule type" value="Genomic_DNA"/>
</dbReference>
<keyword evidence="8" id="KW-1185">Reference proteome</keyword>
<dbReference type="PRINTS" id="PR01037">
    <property type="entry name" value="TCRTETOQM"/>
</dbReference>
<dbReference type="InterPro" id="IPR020568">
    <property type="entry name" value="Ribosomal_Su5_D2-typ_SF"/>
</dbReference>
<protein>
    <submittedName>
        <fullName evidence="6">Tetracycline resistance protein</fullName>
    </submittedName>
</protein>
<evidence type="ECO:0000313" key="6">
    <source>
        <dbReference type="EMBL" id="BCA87167.1"/>
    </source>
</evidence>
<dbReference type="PRINTS" id="PR00315">
    <property type="entry name" value="ELONGATNFCT"/>
</dbReference>
<dbReference type="EMBL" id="AP022824">
    <property type="protein sequence ID" value="BCA87173.1"/>
    <property type="molecule type" value="Genomic_DNA"/>
</dbReference>
<dbReference type="Pfam" id="PF00009">
    <property type="entry name" value="GTP_EFTU"/>
    <property type="match status" value="1"/>
</dbReference>
<dbReference type="EMBL" id="AP022824">
    <property type="protein sequence ID" value="BCA87161.1"/>
    <property type="molecule type" value="Genomic_DNA"/>
</dbReference>
<gene>
    <name evidence="6" type="primary">tetP</name>
    <name evidence="5" type="synonym">tetQ_1</name>
    <name evidence="6" type="synonym">tetQ_2</name>
    <name evidence="7" type="synonym">tetQ_3</name>
    <name evidence="5" type="ORF">EsVE80_p2-00050</name>
    <name evidence="6" type="ORF">EsVE80_p2-00110</name>
    <name evidence="7" type="ORF">EsVE80_p2-00170</name>
</gene>
<dbReference type="SUPFAM" id="SSF54980">
    <property type="entry name" value="EF-G C-terminal domain-like"/>
    <property type="match status" value="2"/>
</dbReference>
<dbReference type="GeneID" id="86911207"/>
<dbReference type="PROSITE" id="PS00301">
    <property type="entry name" value="G_TR_1"/>
    <property type="match status" value="1"/>
</dbReference>
<dbReference type="SMART" id="SM00889">
    <property type="entry name" value="EFG_IV"/>
    <property type="match status" value="1"/>
</dbReference>
<dbReference type="SUPFAM" id="SSF50447">
    <property type="entry name" value="Translation proteins"/>
    <property type="match status" value="1"/>
</dbReference>
<keyword evidence="2" id="KW-0648">Protein biosynthesis</keyword>
<dbReference type="RefSeq" id="WP_117974227.1">
    <property type="nucleotide sequence ID" value="NZ_AP022824.1"/>
</dbReference>
<name>A0A679IU25_9ENTE</name>
<dbReference type="InterPro" id="IPR005517">
    <property type="entry name" value="Transl_elong_EFG/EF2_IV"/>
</dbReference>
<dbReference type="GO" id="GO:0006412">
    <property type="term" value="P:translation"/>
    <property type="evidence" value="ECO:0007669"/>
    <property type="project" value="UniProtKB-KW"/>
</dbReference>
<proteinExistence type="predicted"/>
<dbReference type="KEGG" id="esg:EsVE80_p2-00110"/>
<evidence type="ECO:0000259" key="4">
    <source>
        <dbReference type="PROSITE" id="PS51722"/>
    </source>
</evidence>
<dbReference type="GO" id="GO:0003924">
    <property type="term" value="F:GTPase activity"/>
    <property type="evidence" value="ECO:0007669"/>
    <property type="project" value="InterPro"/>
</dbReference>
<dbReference type="InterPro" id="IPR000640">
    <property type="entry name" value="EFG_V-like"/>
</dbReference>
<organism evidence="6 8">
    <name type="scientific">Enterococcus saigonensis</name>
    <dbReference type="NCBI Taxonomy" id="1805431"/>
    <lineage>
        <taxon>Bacteria</taxon>
        <taxon>Bacillati</taxon>
        <taxon>Bacillota</taxon>
        <taxon>Bacilli</taxon>
        <taxon>Lactobacillales</taxon>
        <taxon>Enterococcaceae</taxon>
        <taxon>Enterococcus</taxon>
    </lineage>
</organism>
<dbReference type="Pfam" id="PF00679">
    <property type="entry name" value="EFG_C"/>
    <property type="match status" value="1"/>
</dbReference>
<dbReference type="InterPro" id="IPR009000">
    <property type="entry name" value="Transl_B-barrel_sf"/>
</dbReference>
<dbReference type="PANTHER" id="PTHR43261">
    <property type="entry name" value="TRANSLATION ELONGATION FACTOR G-RELATED"/>
    <property type="match status" value="1"/>
</dbReference>
<evidence type="ECO:0000313" key="5">
    <source>
        <dbReference type="EMBL" id="BCA87161.1"/>
    </source>
</evidence>
<dbReference type="KEGG" id="esg:EsVE80_p2-00050"/>
<evidence type="ECO:0000313" key="7">
    <source>
        <dbReference type="EMBL" id="BCA87173.1"/>
    </source>
</evidence>
<dbReference type="InterPro" id="IPR014721">
    <property type="entry name" value="Ribsml_uS5_D2-typ_fold_subgr"/>
</dbReference>
<keyword evidence="6" id="KW-0614">Plasmid</keyword>
<evidence type="ECO:0000256" key="1">
    <source>
        <dbReference type="ARBA" id="ARBA00022741"/>
    </source>
</evidence>
<evidence type="ECO:0000313" key="8">
    <source>
        <dbReference type="Proteomes" id="UP000502998"/>
    </source>
</evidence>
<dbReference type="AlphaFoldDB" id="A0A679IU25"/>
<feature type="domain" description="Tr-type G" evidence="4">
    <location>
        <begin position="2"/>
        <end position="234"/>
    </location>
</feature>
<geneLocation type="plasmid" evidence="6 8">
    <name>pVE80-2</name>
</geneLocation>
<dbReference type="Gene3D" id="3.30.70.870">
    <property type="entry name" value="Elongation Factor G (Translational Gtpase), domain 3"/>
    <property type="match status" value="1"/>
</dbReference>
<dbReference type="InterPro" id="IPR005225">
    <property type="entry name" value="Small_GTP-bd"/>
</dbReference>
<dbReference type="SUPFAM" id="SSF54211">
    <property type="entry name" value="Ribosomal protein S5 domain 2-like"/>
    <property type="match status" value="1"/>
</dbReference>
<dbReference type="SUPFAM" id="SSF52540">
    <property type="entry name" value="P-loop containing nucleoside triphosphate hydrolases"/>
    <property type="match status" value="1"/>
</dbReference>
<dbReference type="Gene3D" id="3.30.230.10">
    <property type="match status" value="1"/>
</dbReference>
<dbReference type="InterPro" id="IPR031157">
    <property type="entry name" value="G_TR_CS"/>
</dbReference>
<keyword evidence="3" id="KW-0342">GTP-binding</keyword>
<dbReference type="InterPro" id="IPR000795">
    <property type="entry name" value="T_Tr_GTP-bd_dom"/>
</dbReference>
<evidence type="ECO:0000256" key="3">
    <source>
        <dbReference type="ARBA" id="ARBA00023134"/>
    </source>
</evidence>
<dbReference type="GO" id="GO:0005525">
    <property type="term" value="F:GTP binding"/>
    <property type="evidence" value="ECO:0007669"/>
    <property type="project" value="UniProtKB-KW"/>
</dbReference>
<dbReference type="PANTHER" id="PTHR43261:SF1">
    <property type="entry name" value="RIBOSOME-RELEASING FACTOR 2, MITOCHONDRIAL"/>
    <property type="match status" value="1"/>
</dbReference>
<dbReference type="InterPro" id="IPR027417">
    <property type="entry name" value="P-loop_NTPase"/>
</dbReference>
<dbReference type="Proteomes" id="UP000502998">
    <property type="component" value="Plasmid pVE80-2"/>
</dbReference>
<reference evidence="6 8" key="1">
    <citation type="submission" date="2020-02" db="EMBL/GenBank/DDBJ databases">
        <title>Characterization of vanA genotype vancomycin-resistant Enterococcus saigonensis VE80.</title>
        <authorList>
            <person name="Harada T."/>
            <person name="Motooka D."/>
            <person name="Nakamura S."/>
            <person name="Yamamoto Y."/>
            <person name="Kawahara R."/>
            <person name="Kawatsu K."/>
        </authorList>
    </citation>
    <scope>NUCLEOTIDE SEQUENCE [LARGE SCALE GENOMIC DNA]</scope>
    <source>
        <strain evidence="6 8">VE80</strain>
        <plasmid evidence="6 8">pVE80-2</plasmid>
    </source>
</reference>
<dbReference type="Gene3D" id="3.30.70.240">
    <property type="match status" value="1"/>
</dbReference>
<dbReference type="InterPro" id="IPR035647">
    <property type="entry name" value="EFG_III/V"/>
</dbReference>
<accession>A0A679IU25</accession>
<dbReference type="Gene3D" id="2.40.30.10">
    <property type="entry name" value="Translation factors"/>
    <property type="match status" value="1"/>
</dbReference>
<evidence type="ECO:0000256" key="2">
    <source>
        <dbReference type="ARBA" id="ARBA00022917"/>
    </source>
</evidence>
<sequence length="619" mass="70259">MKKIINVGIVAHVDAGKTSLTESLYSRTHENYKQGSIKKGDTITDTLDLEKERGITIKTASVSLEWCQTKINLVDMPGHIEFYGEVVRSLNVIDIAVLVVSSLGELPTQTRRIFDTLQEAKIPTIFFLNKIDIETARPEYLISEIKNKLTSHLVLVESLFSQESRDTLIENSPYLLEKFMNDVLISEIELKNELNQRTLMNESYPLILGSAVTGEGIDTLLNLLGSFDLVDKSKDNLSAYLYKITFMNGQKQAYFRLLSGEISKNQTYLLNNQEEKKLPRFLVLQDNQFVEANSIQTGDIFMFPKCKELKIQDFLGEPLTNELSLPSPSLKITFQVGEEERMTLLDLLTELSEEDPLLDFSIDKETSEISMKIFGRVQREYLEETIRRRYSFKTLKLSLPTIVYKEIIEEIGIGTIDVDESLNPYWATMTLKVEPSNLSGIQFDSLVTTGYLKQSFQNAIKDSVFSSTKTGLYDFELTNVKVTLTDAEFFSPVSTPSEFRKLTPYALYKALLNSKTVIVEPVVEIDVSANKDYLGKAISELGKLEGNVLNVSEVEDEFNLIAKLPQSLFLIFEEKSNELFNGQAYIKNKIVSYQEVVDKSLYQQGKVDRIKSLLIKGKE</sequence>
<dbReference type="KEGG" id="esg:EsVE80_p2-00170"/>
<dbReference type="PROSITE" id="PS51722">
    <property type="entry name" value="G_TR_2"/>
    <property type="match status" value="1"/>
</dbReference>
<dbReference type="Pfam" id="PF03764">
    <property type="entry name" value="EFG_IV"/>
    <property type="match status" value="1"/>
</dbReference>
<dbReference type="Gene3D" id="3.40.50.300">
    <property type="entry name" value="P-loop containing nucleotide triphosphate hydrolases"/>
    <property type="match status" value="1"/>
</dbReference>
<dbReference type="GO" id="GO:0032790">
    <property type="term" value="P:ribosome disassembly"/>
    <property type="evidence" value="ECO:0007669"/>
    <property type="project" value="TreeGrafter"/>
</dbReference>